<gene>
    <name evidence="1" type="ORF">G6F51_005645</name>
</gene>
<comment type="caution">
    <text evidence="1">The sequence shown here is derived from an EMBL/GenBank/DDBJ whole genome shotgun (WGS) entry which is preliminary data.</text>
</comment>
<proteinExistence type="predicted"/>
<dbReference type="EMBL" id="JAANIT010000708">
    <property type="protein sequence ID" value="KAG1545132.1"/>
    <property type="molecule type" value="Genomic_DNA"/>
</dbReference>
<protein>
    <submittedName>
        <fullName evidence="1">Uncharacterized protein</fullName>
    </submittedName>
</protein>
<name>A0A9P7CBP2_RHIOR</name>
<accession>A0A9P7CBP2</accession>
<dbReference type="Proteomes" id="UP000717996">
    <property type="component" value="Unassembled WGS sequence"/>
</dbReference>
<organism evidence="1 2">
    <name type="scientific">Rhizopus oryzae</name>
    <name type="common">Mucormycosis agent</name>
    <name type="synonym">Rhizopus arrhizus var. delemar</name>
    <dbReference type="NCBI Taxonomy" id="64495"/>
    <lineage>
        <taxon>Eukaryota</taxon>
        <taxon>Fungi</taxon>
        <taxon>Fungi incertae sedis</taxon>
        <taxon>Mucoromycota</taxon>
        <taxon>Mucoromycotina</taxon>
        <taxon>Mucoromycetes</taxon>
        <taxon>Mucorales</taxon>
        <taxon>Mucorineae</taxon>
        <taxon>Rhizopodaceae</taxon>
        <taxon>Rhizopus</taxon>
    </lineage>
</organism>
<dbReference type="AlphaFoldDB" id="A0A9P7CBP2"/>
<reference evidence="1" key="1">
    <citation type="journal article" date="2020" name="Microb. Genom.">
        <title>Genetic diversity of clinical and environmental Mucorales isolates obtained from an investigation of mucormycosis cases among solid organ transplant recipients.</title>
        <authorList>
            <person name="Nguyen M.H."/>
            <person name="Kaul D."/>
            <person name="Muto C."/>
            <person name="Cheng S.J."/>
            <person name="Richter R.A."/>
            <person name="Bruno V.M."/>
            <person name="Liu G."/>
            <person name="Beyhan S."/>
            <person name="Sundermann A.J."/>
            <person name="Mounaud S."/>
            <person name="Pasculle A.W."/>
            <person name="Nierman W.C."/>
            <person name="Driscoll E."/>
            <person name="Cumbie R."/>
            <person name="Clancy C.J."/>
            <person name="Dupont C.L."/>
        </authorList>
    </citation>
    <scope>NUCLEOTIDE SEQUENCE</scope>
    <source>
        <strain evidence="1">GL16</strain>
    </source>
</reference>
<evidence type="ECO:0000313" key="2">
    <source>
        <dbReference type="Proteomes" id="UP000717996"/>
    </source>
</evidence>
<evidence type="ECO:0000313" key="1">
    <source>
        <dbReference type="EMBL" id="KAG1545132.1"/>
    </source>
</evidence>
<sequence length="197" mass="22419">MRAFGVGVKNGVRLSTLGAIQFGEEIESSIEKSLDPSPSRQQQEYNAYYFQGSTLDTRIKHKALHIFNSTKSGMELTGMQRYWMKRGLSSILDLVNPKSTQAFLRCEEQDWHRANGRHAHLGTVHLTELGLHTAIYQGIIHFPQNLASFHDFKKSLTLIFMMIFDLNEMRPRSENQLIVLMIVAVPLEGQSTVKIRG</sequence>